<dbReference type="SUPFAM" id="SSF54648">
    <property type="entry name" value="DLC"/>
    <property type="match status" value="1"/>
</dbReference>
<proteinExistence type="predicted"/>
<dbReference type="Pfam" id="PF01221">
    <property type="entry name" value="Dynein_light"/>
    <property type="match status" value="1"/>
</dbReference>
<dbReference type="WBParaSite" id="TCNE_0000715401-mRNA-1">
    <property type="protein sequence ID" value="TCNE_0000715401-mRNA-1"/>
    <property type="gene ID" value="TCNE_0000715401"/>
</dbReference>
<dbReference type="AlphaFoldDB" id="A0A183UF84"/>
<keyword evidence="2" id="KW-1185">Reference proteome</keyword>
<organism evidence="2 3">
    <name type="scientific">Toxocara canis</name>
    <name type="common">Canine roundworm</name>
    <dbReference type="NCBI Taxonomy" id="6265"/>
    <lineage>
        <taxon>Eukaryota</taxon>
        <taxon>Metazoa</taxon>
        <taxon>Ecdysozoa</taxon>
        <taxon>Nematoda</taxon>
        <taxon>Chromadorea</taxon>
        <taxon>Rhabditida</taxon>
        <taxon>Spirurina</taxon>
        <taxon>Ascaridomorpha</taxon>
        <taxon>Ascaridoidea</taxon>
        <taxon>Toxocaridae</taxon>
        <taxon>Toxocara</taxon>
    </lineage>
</organism>
<sequence>MQERLIRTLHVTPFGSDHMHMAQHIMMQFEHKYGTAWHCVVAEEDLGFFIRYEAHIHFCVSTIIICLFMV</sequence>
<dbReference type="GO" id="GO:0007017">
    <property type="term" value="P:microtubule-based process"/>
    <property type="evidence" value="ECO:0007669"/>
    <property type="project" value="InterPro"/>
</dbReference>
<dbReference type="Gene3D" id="3.30.740.10">
    <property type="entry name" value="Protein Inhibitor Of Neuronal Nitric Oxide Synthase"/>
    <property type="match status" value="1"/>
</dbReference>
<gene>
    <name evidence="1" type="ORF">TCNE_LOCUS7154</name>
</gene>
<dbReference type="GO" id="GO:0030286">
    <property type="term" value="C:dynein complex"/>
    <property type="evidence" value="ECO:0007669"/>
    <property type="project" value="InterPro"/>
</dbReference>
<evidence type="ECO:0000313" key="3">
    <source>
        <dbReference type="WBParaSite" id="TCNE_0000715401-mRNA-1"/>
    </source>
</evidence>
<reference evidence="3" key="1">
    <citation type="submission" date="2016-06" db="UniProtKB">
        <authorList>
            <consortium name="WormBaseParasite"/>
        </authorList>
    </citation>
    <scope>IDENTIFICATION</scope>
</reference>
<evidence type="ECO:0000313" key="1">
    <source>
        <dbReference type="EMBL" id="VDM38475.1"/>
    </source>
</evidence>
<dbReference type="Proteomes" id="UP000050794">
    <property type="component" value="Unassembled WGS sequence"/>
</dbReference>
<accession>A0A183UF84</accession>
<protein>
    <submittedName>
        <fullName evidence="3">Dynein light chain</fullName>
    </submittedName>
</protein>
<dbReference type="EMBL" id="UYWY01019625">
    <property type="protein sequence ID" value="VDM38475.1"/>
    <property type="molecule type" value="Genomic_DNA"/>
</dbReference>
<dbReference type="InterPro" id="IPR037177">
    <property type="entry name" value="DLC_sf"/>
</dbReference>
<dbReference type="InterPro" id="IPR001372">
    <property type="entry name" value="Dynein_light_chain_typ-1/2"/>
</dbReference>
<name>A0A183UF84_TOXCA</name>
<evidence type="ECO:0000313" key="2">
    <source>
        <dbReference type="Proteomes" id="UP000050794"/>
    </source>
</evidence>
<reference evidence="1 2" key="2">
    <citation type="submission" date="2018-11" db="EMBL/GenBank/DDBJ databases">
        <authorList>
            <consortium name="Pathogen Informatics"/>
        </authorList>
    </citation>
    <scope>NUCLEOTIDE SEQUENCE [LARGE SCALE GENOMIC DNA]</scope>
</reference>